<evidence type="ECO:0000313" key="4">
    <source>
        <dbReference type="Proteomes" id="UP000733379"/>
    </source>
</evidence>
<dbReference type="InterPro" id="IPR007712">
    <property type="entry name" value="RelE/ParE_toxin"/>
</dbReference>
<dbReference type="Pfam" id="PF05016">
    <property type="entry name" value="ParE_toxin"/>
    <property type="match status" value="1"/>
</dbReference>
<reference evidence="3 4" key="1">
    <citation type="submission" date="2021-06" db="EMBL/GenBank/DDBJ databases">
        <title>Actinomycetes sequencing.</title>
        <authorList>
            <person name="Shan Q."/>
        </authorList>
    </citation>
    <scope>NUCLEOTIDE SEQUENCE [LARGE SCALE GENOMIC DNA]</scope>
    <source>
        <strain evidence="3 4">NEAU-G5</strain>
    </source>
</reference>
<dbReference type="PANTHER" id="PTHR35601:SF1">
    <property type="entry name" value="TOXIN RELE"/>
    <property type="match status" value="1"/>
</dbReference>
<protein>
    <submittedName>
        <fullName evidence="3">Type II toxin-antitoxin system RelE/ParE family toxin</fullName>
    </submittedName>
</protein>
<sequence>MKYGFEFTPAARRAIRAIPQADALGLLSAITALGNDPYAPNPNIKPMVGDTYTGYYRLRHGNYRAIYRIDDGLLIILVINAGHRRDIYQR</sequence>
<evidence type="ECO:0000313" key="3">
    <source>
        <dbReference type="EMBL" id="MBU3066316.1"/>
    </source>
</evidence>
<accession>A0ABS6B9A0</accession>
<dbReference type="Gene3D" id="3.30.2310.20">
    <property type="entry name" value="RelE-like"/>
    <property type="match status" value="1"/>
</dbReference>
<dbReference type="Proteomes" id="UP000733379">
    <property type="component" value="Unassembled WGS sequence"/>
</dbReference>
<gene>
    <name evidence="3" type="ORF">KO481_32955</name>
</gene>
<keyword evidence="4" id="KW-1185">Reference proteome</keyword>
<dbReference type="PANTHER" id="PTHR35601">
    <property type="entry name" value="TOXIN RELE"/>
    <property type="match status" value="1"/>
</dbReference>
<dbReference type="SUPFAM" id="SSF143011">
    <property type="entry name" value="RelE-like"/>
    <property type="match status" value="1"/>
</dbReference>
<evidence type="ECO:0000256" key="2">
    <source>
        <dbReference type="ARBA" id="ARBA00022649"/>
    </source>
</evidence>
<organism evidence="3 4">
    <name type="scientific">Nocardia albiluteola</name>
    <dbReference type="NCBI Taxonomy" id="2842303"/>
    <lineage>
        <taxon>Bacteria</taxon>
        <taxon>Bacillati</taxon>
        <taxon>Actinomycetota</taxon>
        <taxon>Actinomycetes</taxon>
        <taxon>Mycobacteriales</taxon>
        <taxon>Nocardiaceae</taxon>
        <taxon>Nocardia</taxon>
    </lineage>
</organism>
<dbReference type="RefSeq" id="WP_215922397.1">
    <property type="nucleotide sequence ID" value="NZ_JAHKNI010000014.1"/>
</dbReference>
<keyword evidence="2" id="KW-1277">Toxin-antitoxin system</keyword>
<dbReference type="EMBL" id="JAHKNI010000014">
    <property type="protein sequence ID" value="MBU3066316.1"/>
    <property type="molecule type" value="Genomic_DNA"/>
</dbReference>
<comment type="caution">
    <text evidence="3">The sequence shown here is derived from an EMBL/GenBank/DDBJ whole genome shotgun (WGS) entry which is preliminary data.</text>
</comment>
<name>A0ABS6B9A0_9NOCA</name>
<evidence type="ECO:0000256" key="1">
    <source>
        <dbReference type="ARBA" id="ARBA00006226"/>
    </source>
</evidence>
<dbReference type="InterPro" id="IPR035093">
    <property type="entry name" value="RelE/ParE_toxin_dom_sf"/>
</dbReference>
<comment type="similarity">
    <text evidence="1">Belongs to the RelE toxin family.</text>
</comment>
<proteinExistence type="inferred from homology"/>